<sequence length="99" mass="11093">MAEPSNHVQGDSSLVEQQASARKNRLMTEDGRFKGMENHLVELGGLDDTRAELQAAINVTLERLVSENEALKLARAEEVSAVEEDNRVLKEKVEECMRK</sequence>
<reference evidence="2 3" key="1">
    <citation type="journal article" date="2020" name="Mol. Plant">
        <title>The Chromosome-Based Rubber Tree Genome Provides New Insights into Spurge Genome Evolution and Rubber Biosynthesis.</title>
        <authorList>
            <person name="Liu J."/>
            <person name="Shi C."/>
            <person name="Shi C.C."/>
            <person name="Li W."/>
            <person name="Zhang Q.J."/>
            <person name="Zhang Y."/>
            <person name="Li K."/>
            <person name="Lu H.F."/>
            <person name="Shi C."/>
            <person name="Zhu S.T."/>
            <person name="Xiao Z.Y."/>
            <person name="Nan H."/>
            <person name="Yue Y."/>
            <person name="Zhu X.G."/>
            <person name="Wu Y."/>
            <person name="Hong X.N."/>
            <person name="Fan G.Y."/>
            <person name="Tong Y."/>
            <person name="Zhang D."/>
            <person name="Mao C.L."/>
            <person name="Liu Y.L."/>
            <person name="Hao S.J."/>
            <person name="Liu W.Q."/>
            <person name="Lv M.Q."/>
            <person name="Zhang H.B."/>
            <person name="Liu Y."/>
            <person name="Hu-Tang G.R."/>
            <person name="Wang J.P."/>
            <person name="Wang J.H."/>
            <person name="Sun Y.H."/>
            <person name="Ni S.B."/>
            <person name="Chen W.B."/>
            <person name="Zhang X.C."/>
            <person name="Jiao Y.N."/>
            <person name="Eichler E.E."/>
            <person name="Li G.H."/>
            <person name="Liu X."/>
            <person name="Gao L.Z."/>
        </authorList>
    </citation>
    <scope>NUCLEOTIDE SEQUENCE [LARGE SCALE GENOMIC DNA]</scope>
    <source>
        <strain evidence="3">cv. GT1</strain>
        <tissue evidence="2">Leaf</tissue>
    </source>
</reference>
<dbReference type="Proteomes" id="UP000467840">
    <property type="component" value="Chromosome 2"/>
</dbReference>
<keyword evidence="3" id="KW-1185">Reference proteome</keyword>
<dbReference type="EMBL" id="JAAGAX010000015">
    <property type="protein sequence ID" value="KAF2291351.1"/>
    <property type="molecule type" value="Genomic_DNA"/>
</dbReference>
<feature type="compositionally biased region" description="Polar residues" evidence="1">
    <location>
        <begin position="1"/>
        <end position="21"/>
    </location>
</feature>
<accession>A0A6A6KQY0</accession>
<comment type="caution">
    <text evidence="2">The sequence shown here is derived from an EMBL/GenBank/DDBJ whole genome shotgun (WGS) entry which is preliminary data.</text>
</comment>
<feature type="region of interest" description="Disordered" evidence="1">
    <location>
        <begin position="1"/>
        <end position="31"/>
    </location>
</feature>
<evidence type="ECO:0000313" key="2">
    <source>
        <dbReference type="EMBL" id="KAF2291351.1"/>
    </source>
</evidence>
<evidence type="ECO:0000313" key="3">
    <source>
        <dbReference type="Proteomes" id="UP000467840"/>
    </source>
</evidence>
<evidence type="ECO:0000256" key="1">
    <source>
        <dbReference type="SAM" id="MobiDB-lite"/>
    </source>
</evidence>
<name>A0A6A6KQY0_HEVBR</name>
<dbReference type="AlphaFoldDB" id="A0A6A6KQY0"/>
<organism evidence="2 3">
    <name type="scientific">Hevea brasiliensis</name>
    <name type="common">Para rubber tree</name>
    <name type="synonym">Siphonia brasiliensis</name>
    <dbReference type="NCBI Taxonomy" id="3981"/>
    <lineage>
        <taxon>Eukaryota</taxon>
        <taxon>Viridiplantae</taxon>
        <taxon>Streptophyta</taxon>
        <taxon>Embryophyta</taxon>
        <taxon>Tracheophyta</taxon>
        <taxon>Spermatophyta</taxon>
        <taxon>Magnoliopsida</taxon>
        <taxon>eudicotyledons</taxon>
        <taxon>Gunneridae</taxon>
        <taxon>Pentapetalae</taxon>
        <taxon>rosids</taxon>
        <taxon>fabids</taxon>
        <taxon>Malpighiales</taxon>
        <taxon>Euphorbiaceae</taxon>
        <taxon>Crotonoideae</taxon>
        <taxon>Micrandreae</taxon>
        <taxon>Hevea</taxon>
    </lineage>
</organism>
<protein>
    <submittedName>
        <fullName evidence="2">Uncharacterized protein</fullName>
    </submittedName>
</protein>
<gene>
    <name evidence="2" type="ORF">GH714_023122</name>
</gene>
<proteinExistence type="predicted"/>